<evidence type="ECO:0000256" key="1">
    <source>
        <dbReference type="ARBA" id="ARBA00022527"/>
    </source>
</evidence>
<dbReference type="SUPFAM" id="SSF56112">
    <property type="entry name" value="Protein kinase-like (PK-like)"/>
    <property type="match status" value="1"/>
</dbReference>
<evidence type="ECO:0000256" key="6">
    <source>
        <dbReference type="SAM" id="MobiDB-lite"/>
    </source>
</evidence>
<keyword evidence="9" id="KW-1185">Reference proteome</keyword>
<dbReference type="CDD" id="cd16968">
    <property type="entry name" value="Alpha_kinase_MHCK_like"/>
    <property type="match status" value="1"/>
</dbReference>
<evidence type="ECO:0000256" key="5">
    <source>
        <dbReference type="ARBA" id="ARBA00022840"/>
    </source>
</evidence>
<dbReference type="InParanoid" id="A0A2R5GBH7"/>
<evidence type="ECO:0000256" key="4">
    <source>
        <dbReference type="ARBA" id="ARBA00022777"/>
    </source>
</evidence>
<keyword evidence="2" id="KW-0808">Transferase</keyword>
<evidence type="ECO:0000256" key="3">
    <source>
        <dbReference type="ARBA" id="ARBA00022741"/>
    </source>
</evidence>
<dbReference type="Gene3D" id="3.20.200.10">
    <property type="entry name" value="MHCK/EF2 kinase"/>
    <property type="match status" value="1"/>
</dbReference>
<name>A0A2R5GBH7_9STRA</name>
<feature type="compositionally biased region" description="Low complexity" evidence="6">
    <location>
        <begin position="24"/>
        <end position="36"/>
    </location>
</feature>
<keyword evidence="4 8" id="KW-0418">Kinase</keyword>
<feature type="compositionally biased region" description="Basic and acidic residues" evidence="6">
    <location>
        <begin position="37"/>
        <end position="80"/>
    </location>
</feature>
<accession>A0A2R5GBH7</accession>
<keyword evidence="5" id="KW-0067">ATP-binding</keyword>
<dbReference type="EMBL" id="BEYU01000040">
    <property type="protein sequence ID" value="GBG28347.1"/>
    <property type="molecule type" value="Genomic_DNA"/>
</dbReference>
<dbReference type="Proteomes" id="UP000241890">
    <property type="component" value="Unassembled WGS sequence"/>
</dbReference>
<feature type="domain" description="Alpha-type protein kinase" evidence="7">
    <location>
        <begin position="277"/>
        <end position="551"/>
    </location>
</feature>
<dbReference type="PANTHER" id="PTHR45992">
    <property type="entry name" value="EUKARYOTIC ELONGATION FACTOR 2 KINASE-RELATED"/>
    <property type="match status" value="1"/>
</dbReference>
<proteinExistence type="predicted"/>
<feature type="compositionally biased region" description="Basic residues" evidence="6">
    <location>
        <begin position="241"/>
        <end position="251"/>
    </location>
</feature>
<organism evidence="8 9">
    <name type="scientific">Hondaea fermentalgiana</name>
    <dbReference type="NCBI Taxonomy" id="2315210"/>
    <lineage>
        <taxon>Eukaryota</taxon>
        <taxon>Sar</taxon>
        <taxon>Stramenopiles</taxon>
        <taxon>Bigyra</taxon>
        <taxon>Labyrinthulomycetes</taxon>
        <taxon>Thraustochytrida</taxon>
        <taxon>Thraustochytriidae</taxon>
        <taxon>Hondaea</taxon>
    </lineage>
</organism>
<evidence type="ECO:0000259" key="7">
    <source>
        <dbReference type="PROSITE" id="PS51158"/>
    </source>
</evidence>
<dbReference type="AlphaFoldDB" id="A0A2R5GBH7"/>
<dbReference type="GO" id="GO:0031037">
    <property type="term" value="P:myosin II filament disassembly"/>
    <property type="evidence" value="ECO:0007669"/>
    <property type="project" value="TreeGrafter"/>
</dbReference>
<evidence type="ECO:0000313" key="8">
    <source>
        <dbReference type="EMBL" id="GBG28347.1"/>
    </source>
</evidence>
<dbReference type="Pfam" id="PF02816">
    <property type="entry name" value="Alpha_kinase"/>
    <property type="match status" value="1"/>
</dbReference>
<dbReference type="OrthoDB" id="301415at2759"/>
<keyword evidence="3" id="KW-0547">Nucleotide-binding</keyword>
<dbReference type="GO" id="GO:0005524">
    <property type="term" value="F:ATP binding"/>
    <property type="evidence" value="ECO:0007669"/>
    <property type="project" value="UniProtKB-KW"/>
</dbReference>
<gene>
    <name evidence="8" type="ORF">FCC1311_045702</name>
</gene>
<keyword evidence="1" id="KW-0723">Serine/threonine-protein kinase</keyword>
<dbReference type="SMART" id="SM00811">
    <property type="entry name" value="Alpha_kinase"/>
    <property type="match status" value="1"/>
</dbReference>
<evidence type="ECO:0000256" key="2">
    <source>
        <dbReference type="ARBA" id="ARBA00022679"/>
    </source>
</evidence>
<sequence length="649" mass="70850">MDGLLRLPVGPIAEEVEEDGSFRTAASTAPSTAPKSAIREDKAAAARGREHGEHGGDGRRREQEDRDGEEQQRSRLRRDVGAGVENTTPNMKTPAAPLLVRKEGPRQTGGEPAAFQQGARIQKNAVAGPAAGKDEHGHHAYGSPAADGDAVSSSLAAEEVPPRSNNIHTNNASIAGAGAGGGGGSGEDKWSKLHNLAALYEQGFILEEEYRERRSQLIDELTGTTSSSYSTTSTSNAAARSKPRAKRRKSRVSSSIVVPRPPPDFGQIPTEEAVKHYFSLESRSWKSEPVTVRLDDTPFARGGLRLVYHLQEVGPDGREQPPPLMTFTPEDLLAAHRQAGMAAAASAAAAAAAAAAVSAKTSSAEQSAAEQSAQDTVARINSNAANAKRSSYVAKIAINPSEDPSTYFRDVEMQAHCAHYARLFNSYNPPRLVEFCKAWILELTEREGAPLCAVERFVAGDYRKFNNNYGYVSEDERNTPQAFSHFTYEASARTMLVVDIQGVGDLYTDPQIHTLNGRDFGKGNLGIRGFDKFLSTHRCNQICRYLKLPPVNPNYNDLDGTMPALPFMPATRINKHHFKEPHYYEESPALRKYLASNPFARKKHRRRHNDGGFGSDDDDDEEDDSFLRQWATRDTVEAPCNFMASCALL</sequence>
<dbReference type="InterPro" id="IPR004166">
    <property type="entry name" value="a-kinase_dom"/>
</dbReference>
<dbReference type="InterPro" id="IPR011009">
    <property type="entry name" value="Kinase-like_dom_sf"/>
</dbReference>
<reference evidence="8 9" key="1">
    <citation type="submission" date="2017-12" db="EMBL/GenBank/DDBJ databases">
        <title>Sequencing, de novo assembly and annotation of complete genome of a new Thraustochytrid species, strain FCC1311.</title>
        <authorList>
            <person name="Sedici K."/>
            <person name="Godart F."/>
            <person name="Aiese Cigliano R."/>
            <person name="Sanseverino W."/>
            <person name="Barakat M."/>
            <person name="Ortet P."/>
            <person name="Marechal E."/>
            <person name="Cagnac O."/>
            <person name="Amato A."/>
        </authorList>
    </citation>
    <scope>NUCLEOTIDE SEQUENCE [LARGE SCALE GENOMIC DNA]</scope>
</reference>
<dbReference type="PROSITE" id="PS51158">
    <property type="entry name" value="ALPHA_KINASE"/>
    <property type="match status" value="1"/>
</dbReference>
<dbReference type="Gene3D" id="3.30.200.20">
    <property type="entry name" value="Phosphorylase Kinase, domain 1"/>
    <property type="match status" value="1"/>
</dbReference>
<feature type="compositionally biased region" description="Low complexity" evidence="6">
    <location>
        <begin position="222"/>
        <end position="240"/>
    </location>
</feature>
<dbReference type="InterPro" id="IPR051852">
    <property type="entry name" value="Alpha-type_PK"/>
</dbReference>
<feature type="region of interest" description="Disordered" evidence="6">
    <location>
        <begin position="1"/>
        <end position="189"/>
    </location>
</feature>
<feature type="region of interest" description="Disordered" evidence="6">
    <location>
        <begin position="221"/>
        <end position="268"/>
    </location>
</feature>
<protein>
    <submittedName>
        <fullName evidence="8">Alpha-protein kinase 1</fullName>
    </submittedName>
</protein>
<dbReference type="FunFam" id="3.20.200.10:FF:000002">
    <property type="entry name" value="Eukaryotic elongation factor 2 kinase"/>
    <property type="match status" value="1"/>
</dbReference>
<dbReference type="PANTHER" id="PTHR45992:SF2">
    <property type="entry name" value="EUKARYOTIC ELONGATION FACTOR 2 KINASE"/>
    <property type="match status" value="1"/>
</dbReference>
<dbReference type="GO" id="GO:1903013">
    <property type="term" value="P:response to differentiation-inducing factor 1"/>
    <property type="evidence" value="ECO:0007669"/>
    <property type="project" value="TreeGrafter"/>
</dbReference>
<evidence type="ECO:0000313" key="9">
    <source>
        <dbReference type="Proteomes" id="UP000241890"/>
    </source>
</evidence>
<dbReference type="GO" id="GO:0004674">
    <property type="term" value="F:protein serine/threonine kinase activity"/>
    <property type="evidence" value="ECO:0007669"/>
    <property type="project" value="UniProtKB-KW"/>
</dbReference>
<comment type="caution">
    <text evidence="8">The sequence shown here is derived from an EMBL/GenBank/DDBJ whole genome shotgun (WGS) entry which is preliminary data.</text>
</comment>
<feature type="region of interest" description="Disordered" evidence="6">
    <location>
        <begin position="601"/>
        <end position="622"/>
    </location>
</feature>